<dbReference type="Proteomes" id="UP000308652">
    <property type="component" value="Unassembled WGS sequence"/>
</dbReference>
<dbReference type="EMBL" id="ML213592">
    <property type="protein sequence ID" value="TFK42585.1"/>
    <property type="molecule type" value="Genomic_DNA"/>
</dbReference>
<dbReference type="AlphaFoldDB" id="A0A5C3MD41"/>
<sequence>MRTLDLHRGDQCRLPLSYMLFKWIASGDLWIAPISMYLSAVLQPTGETCYKRDGGQVCAVCAITRSLFRSPILRTLMTFFQY</sequence>
<keyword evidence="3" id="KW-1185">Reference proteome</keyword>
<keyword evidence="1" id="KW-0812">Transmembrane</keyword>
<keyword evidence="1" id="KW-1133">Transmembrane helix</keyword>
<proteinExistence type="predicted"/>
<evidence type="ECO:0000313" key="3">
    <source>
        <dbReference type="Proteomes" id="UP000308652"/>
    </source>
</evidence>
<gene>
    <name evidence="2" type="ORF">BDQ12DRAFT_676452</name>
</gene>
<reference evidence="2 3" key="1">
    <citation type="journal article" date="2019" name="Nat. Ecol. Evol.">
        <title>Megaphylogeny resolves global patterns of mushroom evolution.</title>
        <authorList>
            <person name="Varga T."/>
            <person name="Krizsan K."/>
            <person name="Foldi C."/>
            <person name="Dima B."/>
            <person name="Sanchez-Garcia M."/>
            <person name="Sanchez-Ramirez S."/>
            <person name="Szollosi G.J."/>
            <person name="Szarkandi J.G."/>
            <person name="Papp V."/>
            <person name="Albert L."/>
            <person name="Andreopoulos W."/>
            <person name="Angelini C."/>
            <person name="Antonin V."/>
            <person name="Barry K.W."/>
            <person name="Bougher N.L."/>
            <person name="Buchanan P."/>
            <person name="Buyck B."/>
            <person name="Bense V."/>
            <person name="Catcheside P."/>
            <person name="Chovatia M."/>
            <person name="Cooper J."/>
            <person name="Damon W."/>
            <person name="Desjardin D."/>
            <person name="Finy P."/>
            <person name="Geml J."/>
            <person name="Haridas S."/>
            <person name="Hughes K."/>
            <person name="Justo A."/>
            <person name="Karasinski D."/>
            <person name="Kautmanova I."/>
            <person name="Kiss B."/>
            <person name="Kocsube S."/>
            <person name="Kotiranta H."/>
            <person name="LaButti K.M."/>
            <person name="Lechner B.E."/>
            <person name="Liimatainen K."/>
            <person name="Lipzen A."/>
            <person name="Lukacs Z."/>
            <person name="Mihaltcheva S."/>
            <person name="Morgado L.N."/>
            <person name="Niskanen T."/>
            <person name="Noordeloos M.E."/>
            <person name="Ohm R.A."/>
            <person name="Ortiz-Santana B."/>
            <person name="Ovrebo C."/>
            <person name="Racz N."/>
            <person name="Riley R."/>
            <person name="Savchenko A."/>
            <person name="Shiryaev A."/>
            <person name="Soop K."/>
            <person name="Spirin V."/>
            <person name="Szebenyi C."/>
            <person name="Tomsovsky M."/>
            <person name="Tulloss R.E."/>
            <person name="Uehling J."/>
            <person name="Grigoriev I.V."/>
            <person name="Vagvolgyi C."/>
            <person name="Papp T."/>
            <person name="Martin F.M."/>
            <person name="Miettinen O."/>
            <person name="Hibbett D.S."/>
            <person name="Nagy L.G."/>
        </authorList>
    </citation>
    <scope>NUCLEOTIDE SEQUENCE [LARGE SCALE GENOMIC DNA]</scope>
    <source>
        <strain evidence="2 3">CBS 166.37</strain>
    </source>
</reference>
<keyword evidence="1" id="KW-0472">Membrane</keyword>
<evidence type="ECO:0000256" key="1">
    <source>
        <dbReference type="SAM" id="Phobius"/>
    </source>
</evidence>
<feature type="transmembrane region" description="Helical" evidence="1">
    <location>
        <begin position="20"/>
        <end position="42"/>
    </location>
</feature>
<evidence type="ECO:0000313" key="2">
    <source>
        <dbReference type="EMBL" id="TFK42585.1"/>
    </source>
</evidence>
<accession>A0A5C3MD41</accession>
<name>A0A5C3MD41_9AGAR</name>
<protein>
    <submittedName>
        <fullName evidence="2">Uncharacterized protein</fullName>
    </submittedName>
</protein>
<organism evidence="2 3">
    <name type="scientific">Crucibulum laeve</name>
    <dbReference type="NCBI Taxonomy" id="68775"/>
    <lineage>
        <taxon>Eukaryota</taxon>
        <taxon>Fungi</taxon>
        <taxon>Dikarya</taxon>
        <taxon>Basidiomycota</taxon>
        <taxon>Agaricomycotina</taxon>
        <taxon>Agaricomycetes</taxon>
        <taxon>Agaricomycetidae</taxon>
        <taxon>Agaricales</taxon>
        <taxon>Agaricineae</taxon>
        <taxon>Nidulariaceae</taxon>
        <taxon>Crucibulum</taxon>
    </lineage>
</organism>